<dbReference type="OMA" id="QEQRYVL"/>
<reference evidence="2" key="1">
    <citation type="journal article" date="2010" name="Genome Biol.">
        <title>Genome sequence of the necrotrophic plant pathogen Pythium ultimum reveals original pathogenicity mechanisms and effector repertoire.</title>
        <authorList>
            <person name="Levesque C.A."/>
            <person name="Brouwer H."/>
            <person name="Cano L."/>
            <person name="Hamilton J.P."/>
            <person name="Holt C."/>
            <person name="Huitema E."/>
            <person name="Raffaele S."/>
            <person name="Robideau G.P."/>
            <person name="Thines M."/>
            <person name="Win J."/>
            <person name="Zerillo M.M."/>
            <person name="Beakes G.W."/>
            <person name="Boore J.L."/>
            <person name="Busam D."/>
            <person name="Dumas B."/>
            <person name="Ferriera S."/>
            <person name="Fuerstenberg S.I."/>
            <person name="Gachon C.M."/>
            <person name="Gaulin E."/>
            <person name="Govers F."/>
            <person name="Grenville-Briggs L."/>
            <person name="Horner N."/>
            <person name="Hostetler J."/>
            <person name="Jiang R.H."/>
            <person name="Johnson J."/>
            <person name="Krajaejun T."/>
            <person name="Lin H."/>
            <person name="Meijer H.J."/>
            <person name="Moore B."/>
            <person name="Morris P."/>
            <person name="Phuntmart V."/>
            <person name="Puiu D."/>
            <person name="Shetty J."/>
            <person name="Stajich J.E."/>
            <person name="Tripathy S."/>
            <person name="Wawra S."/>
            <person name="van West P."/>
            <person name="Whitty B.R."/>
            <person name="Coutinho P.M."/>
            <person name="Henrissat B."/>
            <person name="Martin F."/>
            <person name="Thomas P.D."/>
            <person name="Tyler B.M."/>
            <person name="De Vries R.P."/>
            <person name="Kamoun S."/>
            <person name="Yandell M."/>
            <person name="Tisserat N."/>
            <person name="Buell C.R."/>
        </authorList>
    </citation>
    <scope>NUCLEOTIDE SEQUENCE</scope>
    <source>
        <strain evidence="2">DAOM:BR144</strain>
    </source>
</reference>
<dbReference type="HOGENOM" id="CLU_1900428_0_0_1"/>
<reference evidence="1" key="3">
    <citation type="submission" date="2015-02" db="UniProtKB">
        <authorList>
            <consortium name="EnsemblProtists"/>
        </authorList>
    </citation>
    <scope>IDENTIFICATION</scope>
    <source>
        <strain evidence="1">DAOM BR144</strain>
    </source>
</reference>
<accession>K3WY67</accession>
<reference evidence="2" key="2">
    <citation type="submission" date="2010-04" db="EMBL/GenBank/DDBJ databases">
        <authorList>
            <person name="Buell R."/>
            <person name="Hamilton J."/>
            <person name="Hostetler J."/>
        </authorList>
    </citation>
    <scope>NUCLEOTIDE SEQUENCE [LARGE SCALE GENOMIC DNA]</scope>
    <source>
        <strain evidence="2">DAOM:BR144</strain>
    </source>
</reference>
<dbReference type="EnsemblProtists" id="PYU1_T009916">
    <property type="protein sequence ID" value="PYU1_T009916"/>
    <property type="gene ID" value="PYU1_G009898"/>
</dbReference>
<dbReference type="PANTHER" id="PTHR40866:SF1">
    <property type="entry name" value="BED-TYPE DOMAIN-CONTAINING PROTEIN"/>
    <property type="match status" value="1"/>
</dbReference>
<evidence type="ECO:0000313" key="1">
    <source>
        <dbReference type="EnsemblProtists" id="PYU1_T009916"/>
    </source>
</evidence>
<dbReference type="PANTHER" id="PTHR40866">
    <property type="entry name" value="BED-TYPE DOMAIN-CONTAINING PROTEIN"/>
    <property type="match status" value="1"/>
</dbReference>
<dbReference type="AlphaFoldDB" id="K3WY67"/>
<dbReference type="EMBL" id="GL376624">
    <property type="status" value="NOT_ANNOTATED_CDS"/>
    <property type="molecule type" value="Genomic_DNA"/>
</dbReference>
<protein>
    <recommendedName>
        <fullName evidence="3">HAT C-terminal dimerisation domain-containing protein</fullName>
    </recommendedName>
</protein>
<dbReference type="Proteomes" id="UP000019132">
    <property type="component" value="Unassembled WGS sequence"/>
</dbReference>
<dbReference type="InParanoid" id="K3WY67"/>
<evidence type="ECO:0008006" key="3">
    <source>
        <dbReference type="Google" id="ProtNLM"/>
    </source>
</evidence>
<name>K3WY67_GLOUD</name>
<sequence>MIGRCFRLAEFIAGDGDDLCDLLPSARCVKKLKSVAKALQGASVSIKDARVWFGSTGCSTCSQRSKTNSLNQKRKRVEMEMQFKLLRAIPPTSNMVEQFFSIARTTFEHERHSLHPSTLEKNLFLRINKSYWDV</sequence>
<keyword evidence="2" id="KW-1185">Reference proteome</keyword>
<dbReference type="VEuPathDB" id="FungiDB:PYU1_G009898"/>
<proteinExistence type="predicted"/>
<evidence type="ECO:0000313" key="2">
    <source>
        <dbReference type="Proteomes" id="UP000019132"/>
    </source>
</evidence>
<organism evidence="1 2">
    <name type="scientific">Globisporangium ultimum (strain ATCC 200006 / CBS 805.95 / DAOM BR144)</name>
    <name type="common">Pythium ultimum</name>
    <dbReference type="NCBI Taxonomy" id="431595"/>
    <lineage>
        <taxon>Eukaryota</taxon>
        <taxon>Sar</taxon>
        <taxon>Stramenopiles</taxon>
        <taxon>Oomycota</taxon>
        <taxon>Peronosporomycetes</taxon>
        <taxon>Pythiales</taxon>
        <taxon>Pythiaceae</taxon>
        <taxon>Globisporangium</taxon>
    </lineage>
</organism>